<comment type="caution">
    <text evidence="2">The sequence shown here is derived from an EMBL/GenBank/DDBJ whole genome shotgun (WGS) entry which is preliminary data.</text>
</comment>
<proteinExistence type="predicted"/>
<keyword evidence="3" id="KW-1185">Reference proteome</keyword>
<accession>A0A229NXP6</accession>
<evidence type="ECO:0000256" key="1">
    <source>
        <dbReference type="SAM" id="SignalP"/>
    </source>
</evidence>
<dbReference type="AlphaFoldDB" id="A0A229NXP6"/>
<protein>
    <submittedName>
        <fullName evidence="2">Uncharacterized protein</fullName>
    </submittedName>
</protein>
<dbReference type="Proteomes" id="UP000215145">
    <property type="component" value="Unassembled WGS sequence"/>
</dbReference>
<organism evidence="2 3">
    <name type="scientific">Paenibacillus herberti</name>
    <dbReference type="NCBI Taxonomy" id="1619309"/>
    <lineage>
        <taxon>Bacteria</taxon>
        <taxon>Bacillati</taxon>
        <taxon>Bacillota</taxon>
        <taxon>Bacilli</taxon>
        <taxon>Bacillales</taxon>
        <taxon>Paenibacillaceae</taxon>
        <taxon>Paenibacillus</taxon>
    </lineage>
</organism>
<keyword evidence="1" id="KW-0732">Signal</keyword>
<sequence>MERFLLEQVKRKTGAAVLAVALLFTAMPPAPVAALPIQATGSVSAEFENKAIEALRQLGYTIPISRTLACGRID</sequence>
<evidence type="ECO:0000313" key="3">
    <source>
        <dbReference type="Proteomes" id="UP000215145"/>
    </source>
</evidence>
<feature type="signal peptide" evidence="1">
    <location>
        <begin position="1"/>
        <end position="33"/>
    </location>
</feature>
<reference evidence="2 3" key="1">
    <citation type="submission" date="2017-07" db="EMBL/GenBank/DDBJ databases">
        <title>Paenibacillus herberti R33 genome sequencing and assembly.</title>
        <authorList>
            <person name="Su W."/>
        </authorList>
    </citation>
    <scope>NUCLEOTIDE SEQUENCE [LARGE SCALE GENOMIC DNA]</scope>
    <source>
        <strain evidence="2 3">R33</strain>
    </source>
</reference>
<dbReference type="EMBL" id="NMUQ01000002">
    <property type="protein sequence ID" value="OXM14702.1"/>
    <property type="molecule type" value="Genomic_DNA"/>
</dbReference>
<gene>
    <name evidence="2" type="ORF">CGZ75_17540</name>
</gene>
<evidence type="ECO:0000313" key="2">
    <source>
        <dbReference type="EMBL" id="OXM14702.1"/>
    </source>
</evidence>
<name>A0A229NXP6_9BACL</name>
<feature type="chain" id="PRO_5038463770" evidence="1">
    <location>
        <begin position="34"/>
        <end position="74"/>
    </location>
</feature>